<comment type="caution">
    <text evidence="1">The sequence shown here is derived from an EMBL/GenBank/DDBJ whole genome shotgun (WGS) entry which is preliminary data.</text>
</comment>
<dbReference type="Proteomes" id="UP000053675">
    <property type="component" value="Unassembled WGS sequence"/>
</dbReference>
<dbReference type="STRING" id="472175.EL18_02097"/>
<dbReference type="EMBL" id="JMQM01000001">
    <property type="protein sequence ID" value="KFB11055.1"/>
    <property type="molecule type" value="Genomic_DNA"/>
</dbReference>
<evidence type="ECO:0000313" key="2">
    <source>
        <dbReference type="Proteomes" id="UP000053675"/>
    </source>
</evidence>
<proteinExistence type="predicted"/>
<name>A0A084UDL9_9HYPH</name>
<dbReference type="PATRIC" id="fig|472175.3.peg.2095"/>
<evidence type="ECO:0000313" key="1">
    <source>
        <dbReference type="EMBL" id="KFB11055.1"/>
    </source>
</evidence>
<gene>
    <name evidence="1" type="ORF">EL18_02097</name>
</gene>
<sequence length="120" mass="13371">MRAELIADEMASAVRLLGGDGTAKEQNWRASRITGLSQTVIERLRWKKIKRIPADIADTVREAVEKHNEKGLARARHEALIHQRRAEFFAAQLEAINSDFYRAEIAGLRGQATGLGYGAD</sequence>
<accession>A0A084UDL9</accession>
<protein>
    <submittedName>
        <fullName evidence="1">Uncharacterized protein</fullName>
    </submittedName>
</protein>
<dbReference type="AlphaFoldDB" id="A0A084UDL9"/>
<keyword evidence="2" id="KW-1185">Reference proteome</keyword>
<organism evidence="1 2">
    <name type="scientific">Nitratireductor basaltis</name>
    <dbReference type="NCBI Taxonomy" id="472175"/>
    <lineage>
        <taxon>Bacteria</taxon>
        <taxon>Pseudomonadati</taxon>
        <taxon>Pseudomonadota</taxon>
        <taxon>Alphaproteobacteria</taxon>
        <taxon>Hyphomicrobiales</taxon>
        <taxon>Phyllobacteriaceae</taxon>
        <taxon>Nitratireductor</taxon>
    </lineage>
</organism>
<reference evidence="1 2" key="1">
    <citation type="submission" date="2014-05" db="EMBL/GenBank/DDBJ databases">
        <title>Draft Genome Sequence of Nitratireductor basaltis Strain UMTGB225, A Marine Bacterium Isolated from Green Barrel Tunicate.</title>
        <authorList>
            <person name="Gan H.Y."/>
        </authorList>
    </citation>
    <scope>NUCLEOTIDE SEQUENCE [LARGE SCALE GENOMIC DNA]</scope>
    <source>
        <strain evidence="1 2">UMTGB225</strain>
    </source>
</reference>